<sequence length="239" mass="25509">MDETAGTAGTGRRRSALRGAAARVVVPDVRAWVRSTPGTHIWLLVLATTSCVMAAAPPELRSFLLQQNSTNLAELDSRPVRALLGSALWTESPAAFGLYMLCFEAVHAPAERWLGTRRWLGVAALAHVGASVLSQQAVLLGIHADRLPASLARTVDIGVSYGLAGVVGVLAHRVRPPWRLPYLLAAAGFLAYPLVTPGRTYTDLGHVIALLIGLACRGLTPRGRAAPGPGRSRPRRWRP</sequence>
<evidence type="ECO:0000313" key="5">
    <source>
        <dbReference type="EMBL" id="SNS86450.1"/>
    </source>
</evidence>
<name>A0A239HYL5_9ACTN</name>
<evidence type="ECO:0000256" key="4">
    <source>
        <dbReference type="ARBA" id="ARBA00023136"/>
    </source>
</evidence>
<protein>
    <submittedName>
        <fullName evidence="5">Uncharacterized protein</fullName>
    </submittedName>
</protein>
<dbReference type="GO" id="GO:0016020">
    <property type="term" value="C:membrane"/>
    <property type="evidence" value="ECO:0007669"/>
    <property type="project" value="UniProtKB-SubCell"/>
</dbReference>
<evidence type="ECO:0000256" key="3">
    <source>
        <dbReference type="ARBA" id="ARBA00022989"/>
    </source>
</evidence>
<dbReference type="InterPro" id="IPR035952">
    <property type="entry name" value="Rhomboid-like_sf"/>
</dbReference>
<dbReference type="Gene3D" id="1.20.1540.10">
    <property type="entry name" value="Rhomboid-like"/>
    <property type="match status" value="1"/>
</dbReference>
<dbReference type="Pfam" id="PF20401">
    <property type="entry name" value="Rhomboid_2"/>
    <property type="match status" value="1"/>
</dbReference>
<comment type="subcellular location">
    <subcellularLocation>
        <location evidence="1">Membrane</location>
        <topology evidence="1">Multi-pass membrane protein</topology>
    </subcellularLocation>
</comment>
<reference evidence="5 6" key="1">
    <citation type="submission" date="2017-06" db="EMBL/GenBank/DDBJ databases">
        <authorList>
            <person name="Kim H.J."/>
            <person name="Triplett B.A."/>
        </authorList>
    </citation>
    <scope>NUCLEOTIDE SEQUENCE [LARGE SCALE GENOMIC DNA]</scope>
    <source>
        <strain evidence="5 6">CGMCC 4.1858</strain>
    </source>
</reference>
<gene>
    <name evidence="5" type="ORF">SAMN05216252_109173</name>
</gene>
<dbReference type="InterPro" id="IPR046862">
    <property type="entry name" value="Rhomboid_2"/>
</dbReference>
<keyword evidence="3" id="KW-1133">Transmembrane helix</keyword>
<keyword evidence="6" id="KW-1185">Reference proteome</keyword>
<dbReference type="AlphaFoldDB" id="A0A239HYL5"/>
<accession>A0A239HYL5</accession>
<organism evidence="5 6">
    <name type="scientific">Actinacidiphila glaucinigra</name>
    <dbReference type="NCBI Taxonomy" id="235986"/>
    <lineage>
        <taxon>Bacteria</taxon>
        <taxon>Bacillati</taxon>
        <taxon>Actinomycetota</taxon>
        <taxon>Actinomycetes</taxon>
        <taxon>Kitasatosporales</taxon>
        <taxon>Streptomycetaceae</taxon>
        <taxon>Actinacidiphila</taxon>
    </lineage>
</organism>
<proteinExistence type="predicted"/>
<evidence type="ECO:0000256" key="1">
    <source>
        <dbReference type="ARBA" id="ARBA00004141"/>
    </source>
</evidence>
<evidence type="ECO:0000256" key="2">
    <source>
        <dbReference type="ARBA" id="ARBA00022692"/>
    </source>
</evidence>
<keyword evidence="4" id="KW-0472">Membrane</keyword>
<evidence type="ECO:0000313" key="6">
    <source>
        <dbReference type="Proteomes" id="UP000198280"/>
    </source>
</evidence>
<dbReference type="Proteomes" id="UP000198280">
    <property type="component" value="Unassembled WGS sequence"/>
</dbReference>
<keyword evidence="2" id="KW-0812">Transmembrane</keyword>
<dbReference type="EMBL" id="FZOF01000009">
    <property type="protein sequence ID" value="SNS86450.1"/>
    <property type="molecule type" value="Genomic_DNA"/>
</dbReference>